<evidence type="ECO:0000313" key="2">
    <source>
        <dbReference type="EMBL" id="KAK6188381.1"/>
    </source>
</evidence>
<reference evidence="2 3" key="1">
    <citation type="submission" date="2024-01" db="EMBL/GenBank/DDBJ databases">
        <title>The genome of the rayed Mediterranean limpet Patella caerulea (Linnaeus, 1758).</title>
        <authorList>
            <person name="Anh-Thu Weber A."/>
            <person name="Halstead-Nussloch G."/>
        </authorList>
    </citation>
    <scope>NUCLEOTIDE SEQUENCE [LARGE SCALE GENOMIC DNA]</scope>
    <source>
        <strain evidence="2">AATW-2023a</strain>
        <tissue evidence="2">Whole specimen</tissue>
    </source>
</reference>
<proteinExistence type="predicted"/>
<organism evidence="2 3">
    <name type="scientific">Patella caerulea</name>
    <name type="common">Rayed Mediterranean limpet</name>
    <dbReference type="NCBI Taxonomy" id="87958"/>
    <lineage>
        <taxon>Eukaryota</taxon>
        <taxon>Metazoa</taxon>
        <taxon>Spiralia</taxon>
        <taxon>Lophotrochozoa</taxon>
        <taxon>Mollusca</taxon>
        <taxon>Gastropoda</taxon>
        <taxon>Patellogastropoda</taxon>
        <taxon>Patelloidea</taxon>
        <taxon>Patellidae</taxon>
        <taxon>Patella</taxon>
    </lineage>
</organism>
<comment type="caution">
    <text evidence="2">The sequence shown here is derived from an EMBL/GenBank/DDBJ whole genome shotgun (WGS) entry which is preliminary data.</text>
</comment>
<evidence type="ECO:0000256" key="1">
    <source>
        <dbReference type="SAM" id="MobiDB-lite"/>
    </source>
</evidence>
<dbReference type="EMBL" id="JAZGQO010000003">
    <property type="protein sequence ID" value="KAK6188381.1"/>
    <property type="molecule type" value="Genomic_DNA"/>
</dbReference>
<feature type="region of interest" description="Disordered" evidence="1">
    <location>
        <begin position="102"/>
        <end position="129"/>
    </location>
</feature>
<sequence>MDVTSKQQTIATMLAEYNAAEFCLHRAWDQVILLQNKLFDLKVRYDRAKAVNYRSFQYVFKQRKLTIEKMLKMYALYAEAKADQVFHLRIFLMLIGHSFDDESTDAADEDGEEMVEESFYGDDENVDDNEDYYIDDELVTTL</sequence>
<dbReference type="Proteomes" id="UP001347796">
    <property type="component" value="Unassembled WGS sequence"/>
</dbReference>
<evidence type="ECO:0000313" key="3">
    <source>
        <dbReference type="Proteomes" id="UP001347796"/>
    </source>
</evidence>
<accession>A0AAN8Q149</accession>
<gene>
    <name evidence="2" type="ORF">SNE40_004562</name>
</gene>
<dbReference type="AlphaFoldDB" id="A0AAN8Q149"/>
<name>A0AAN8Q149_PATCE</name>
<keyword evidence="3" id="KW-1185">Reference proteome</keyword>
<protein>
    <submittedName>
        <fullName evidence="2">Uncharacterized protein</fullName>
    </submittedName>
</protein>